<evidence type="ECO:0000256" key="1">
    <source>
        <dbReference type="SAM" id="SignalP"/>
    </source>
</evidence>
<dbReference type="Gene3D" id="2.30.30.240">
    <property type="entry name" value="PRC-barrel domain"/>
    <property type="match status" value="1"/>
</dbReference>
<name>A0A6L3SW03_9HYPH</name>
<dbReference type="OrthoDB" id="7997429at2"/>
<keyword evidence="1" id="KW-0732">Signal</keyword>
<protein>
    <recommendedName>
        <fullName evidence="4">PRC-barrel domain containing protein</fullName>
    </recommendedName>
</protein>
<keyword evidence="3" id="KW-1185">Reference proteome</keyword>
<feature type="signal peptide" evidence="1">
    <location>
        <begin position="1"/>
        <end position="31"/>
    </location>
</feature>
<comment type="caution">
    <text evidence="2">The sequence shown here is derived from an EMBL/GenBank/DDBJ whole genome shotgun (WGS) entry which is preliminary data.</text>
</comment>
<gene>
    <name evidence="2" type="ORF">F6X53_22005</name>
</gene>
<reference evidence="2 3" key="1">
    <citation type="submission" date="2019-09" db="EMBL/GenBank/DDBJ databases">
        <title>YIM 48816 draft genome.</title>
        <authorList>
            <person name="Jiang L."/>
        </authorList>
    </citation>
    <scope>NUCLEOTIDE SEQUENCE [LARGE SCALE GENOMIC DNA]</scope>
    <source>
        <strain evidence="2 3">YIM 48816</strain>
    </source>
</reference>
<evidence type="ECO:0000313" key="2">
    <source>
        <dbReference type="EMBL" id="KAB1076764.1"/>
    </source>
</evidence>
<dbReference type="SUPFAM" id="SSF50346">
    <property type="entry name" value="PRC-barrel domain"/>
    <property type="match status" value="1"/>
</dbReference>
<evidence type="ECO:0008006" key="4">
    <source>
        <dbReference type="Google" id="ProtNLM"/>
    </source>
</evidence>
<dbReference type="EMBL" id="VZZK01000027">
    <property type="protein sequence ID" value="KAB1076764.1"/>
    <property type="molecule type" value="Genomic_DNA"/>
</dbReference>
<feature type="chain" id="PRO_5026745055" description="PRC-barrel domain containing protein" evidence="1">
    <location>
        <begin position="32"/>
        <end position="139"/>
    </location>
</feature>
<dbReference type="Proteomes" id="UP000474159">
    <property type="component" value="Unassembled WGS sequence"/>
</dbReference>
<dbReference type="RefSeq" id="WP_151002502.1">
    <property type="nucleotide sequence ID" value="NZ_BPQY01000174.1"/>
</dbReference>
<proteinExistence type="predicted"/>
<sequence length="139" mass="14730">MSIGRETGPGFVRRLTVAFALGLGVAHSASAQGPVPPSRSDGWDNAYYQILAESLRRMGQGQWVYSSDGHAVGRIADVRTSADGMRQLAVVRLRRLLGGGQVAIPVDRLARRNGRIVAQDDRTGILAAARLAAPGSGRP</sequence>
<dbReference type="AlphaFoldDB" id="A0A6L3SW03"/>
<accession>A0A6L3SW03</accession>
<organism evidence="2 3">
    <name type="scientific">Methylobacterium soli</name>
    <dbReference type="NCBI Taxonomy" id="553447"/>
    <lineage>
        <taxon>Bacteria</taxon>
        <taxon>Pseudomonadati</taxon>
        <taxon>Pseudomonadota</taxon>
        <taxon>Alphaproteobacteria</taxon>
        <taxon>Hyphomicrobiales</taxon>
        <taxon>Methylobacteriaceae</taxon>
        <taxon>Methylobacterium</taxon>
    </lineage>
</organism>
<dbReference type="InterPro" id="IPR011033">
    <property type="entry name" value="PRC_barrel-like_sf"/>
</dbReference>
<evidence type="ECO:0000313" key="3">
    <source>
        <dbReference type="Proteomes" id="UP000474159"/>
    </source>
</evidence>